<organism evidence="21 22">
    <name type="scientific">Glutamicibacter nicotianae</name>
    <name type="common">Arthrobacter nicotianae</name>
    <dbReference type="NCBI Taxonomy" id="37929"/>
    <lineage>
        <taxon>Bacteria</taxon>
        <taxon>Bacillati</taxon>
        <taxon>Actinomycetota</taxon>
        <taxon>Actinomycetes</taxon>
        <taxon>Micrococcales</taxon>
        <taxon>Micrococcaceae</taxon>
        <taxon>Glutamicibacter</taxon>
    </lineage>
</organism>
<accession>A0ABQ0RL16</accession>
<evidence type="ECO:0000256" key="17">
    <source>
        <dbReference type="ARBA" id="ARBA00023264"/>
    </source>
</evidence>
<gene>
    <name evidence="21" type="ORF">ANI01nite_17170</name>
</gene>
<evidence type="ECO:0000256" key="6">
    <source>
        <dbReference type="ARBA" id="ARBA00012487"/>
    </source>
</evidence>
<dbReference type="Proteomes" id="UP000316242">
    <property type="component" value="Unassembled WGS sequence"/>
</dbReference>
<feature type="compositionally biased region" description="Basic and acidic residues" evidence="19">
    <location>
        <begin position="27"/>
        <end position="43"/>
    </location>
</feature>
<feature type="compositionally biased region" description="Low complexity" evidence="19">
    <location>
        <begin position="145"/>
        <end position="165"/>
    </location>
</feature>
<feature type="transmembrane region" description="Helical" evidence="20">
    <location>
        <begin position="493"/>
        <end position="512"/>
    </location>
</feature>
<keyword evidence="13 20" id="KW-1133">Transmembrane helix</keyword>
<comment type="catalytic activity">
    <reaction evidence="1 18">
        <text>a 1,2-diacyl-sn-glycero-3-phosphate + CTP + H(+) = a CDP-1,2-diacyl-sn-glycerol + diphosphate</text>
        <dbReference type="Rhea" id="RHEA:16229"/>
        <dbReference type="ChEBI" id="CHEBI:15378"/>
        <dbReference type="ChEBI" id="CHEBI:33019"/>
        <dbReference type="ChEBI" id="CHEBI:37563"/>
        <dbReference type="ChEBI" id="CHEBI:58332"/>
        <dbReference type="ChEBI" id="CHEBI:58608"/>
        <dbReference type="EC" id="2.7.7.41"/>
    </reaction>
</comment>
<evidence type="ECO:0000256" key="10">
    <source>
        <dbReference type="ARBA" id="ARBA00022679"/>
    </source>
</evidence>
<comment type="pathway">
    <text evidence="4">Lipid metabolism.</text>
</comment>
<keyword evidence="9" id="KW-0444">Lipid biosynthesis</keyword>
<keyword evidence="11 18" id="KW-0812">Transmembrane</keyword>
<keyword evidence="17" id="KW-1208">Phospholipid metabolism</keyword>
<keyword evidence="16" id="KW-0594">Phospholipid biosynthesis</keyword>
<dbReference type="Pfam" id="PF01148">
    <property type="entry name" value="CTP_transf_1"/>
    <property type="match status" value="1"/>
</dbReference>
<feature type="compositionally biased region" description="Low complexity" evidence="19">
    <location>
        <begin position="186"/>
        <end position="195"/>
    </location>
</feature>
<feature type="region of interest" description="Disordered" evidence="19">
    <location>
        <begin position="1"/>
        <end position="246"/>
    </location>
</feature>
<evidence type="ECO:0000256" key="8">
    <source>
        <dbReference type="ARBA" id="ARBA00022475"/>
    </source>
</evidence>
<feature type="transmembrane region" description="Helical" evidence="20">
    <location>
        <begin position="273"/>
        <end position="290"/>
    </location>
</feature>
<keyword evidence="8" id="KW-1003">Cell membrane</keyword>
<feature type="transmembrane region" description="Helical" evidence="20">
    <location>
        <begin position="443"/>
        <end position="462"/>
    </location>
</feature>
<evidence type="ECO:0000256" key="9">
    <source>
        <dbReference type="ARBA" id="ARBA00022516"/>
    </source>
</evidence>
<feature type="compositionally biased region" description="Low complexity" evidence="19">
    <location>
        <begin position="65"/>
        <end position="74"/>
    </location>
</feature>
<evidence type="ECO:0000256" key="7">
    <source>
        <dbReference type="ARBA" id="ARBA00019373"/>
    </source>
</evidence>
<dbReference type="PROSITE" id="PS01315">
    <property type="entry name" value="CDS"/>
    <property type="match status" value="1"/>
</dbReference>
<dbReference type="RefSeq" id="WP_255314471.1">
    <property type="nucleotide sequence ID" value="NZ_BAAAWM010000001.1"/>
</dbReference>
<keyword evidence="15 20" id="KW-0472">Membrane</keyword>
<evidence type="ECO:0000256" key="1">
    <source>
        <dbReference type="ARBA" id="ARBA00001698"/>
    </source>
</evidence>
<evidence type="ECO:0000313" key="21">
    <source>
        <dbReference type="EMBL" id="GEC12514.1"/>
    </source>
</evidence>
<evidence type="ECO:0000256" key="3">
    <source>
        <dbReference type="ARBA" id="ARBA00005119"/>
    </source>
</evidence>
<evidence type="ECO:0000256" key="15">
    <source>
        <dbReference type="ARBA" id="ARBA00023136"/>
    </source>
</evidence>
<keyword evidence="10 18" id="KW-0808">Transferase</keyword>
<proteinExistence type="inferred from homology"/>
<evidence type="ECO:0000256" key="13">
    <source>
        <dbReference type="ARBA" id="ARBA00022989"/>
    </source>
</evidence>
<feature type="transmembrane region" description="Helical" evidence="20">
    <location>
        <begin position="325"/>
        <end position="341"/>
    </location>
</feature>
<evidence type="ECO:0000256" key="2">
    <source>
        <dbReference type="ARBA" id="ARBA00004651"/>
    </source>
</evidence>
<evidence type="ECO:0000256" key="11">
    <source>
        <dbReference type="ARBA" id="ARBA00022692"/>
    </source>
</evidence>
<dbReference type="PANTHER" id="PTHR46382">
    <property type="entry name" value="PHOSPHATIDATE CYTIDYLYLTRANSFERASE"/>
    <property type="match status" value="1"/>
</dbReference>
<comment type="pathway">
    <text evidence="3 18">Phospholipid metabolism; CDP-diacylglycerol biosynthesis; CDP-diacylglycerol from sn-glycerol 3-phosphate: step 3/3.</text>
</comment>
<comment type="caution">
    <text evidence="21">The sequence shown here is derived from an EMBL/GenBank/DDBJ whole genome shotgun (WGS) entry which is preliminary data.</text>
</comment>
<evidence type="ECO:0000256" key="5">
    <source>
        <dbReference type="ARBA" id="ARBA00010185"/>
    </source>
</evidence>
<evidence type="ECO:0000256" key="4">
    <source>
        <dbReference type="ARBA" id="ARBA00005189"/>
    </source>
</evidence>
<evidence type="ECO:0000256" key="16">
    <source>
        <dbReference type="ARBA" id="ARBA00023209"/>
    </source>
</evidence>
<dbReference type="PANTHER" id="PTHR46382:SF1">
    <property type="entry name" value="PHOSPHATIDATE CYTIDYLYLTRANSFERASE"/>
    <property type="match status" value="1"/>
</dbReference>
<evidence type="ECO:0000256" key="18">
    <source>
        <dbReference type="RuleBase" id="RU003938"/>
    </source>
</evidence>
<feature type="compositionally biased region" description="Basic and acidic residues" evidence="19">
    <location>
        <begin position="118"/>
        <end position="132"/>
    </location>
</feature>
<evidence type="ECO:0000256" key="19">
    <source>
        <dbReference type="SAM" id="MobiDB-lite"/>
    </source>
</evidence>
<keyword evidence="12 18" id="KW-0548">Nucleotidyltransferase</keyword>
<evidence type="ECO:0000313" key="22">
    <source>
        <dbReference type="Proteomes" id="UP000316242"/>
    </source>
</evidence>
<name>A0ABQ0RL16_GLUNI</name>
<reference evidence="21 22" key="1">
    <citation type="submission" date="2019-06" db="EMBL/GenBank/DDBJ databases">
        <title>Whole genome shotgun sequence of Glutamicibacter nicotianae NBRC 14234.</title>
        <authorList>
            <person name="Hosoyama A."/>
            <person name="Uohara A."/>
            <person name="Ohji S."/>
            <person name="Ichikawa N."/>
        </authorList>
    </citation>
    <scope>NUCLEOTIDE SEQUENCE [LARGE SCALE GENOMIC DNA]</scope>
    <source>
        <strain evidence="21 22">NBRC 14234</strain>
    </source>
</reference>
<comment type="similarity">
    <text evidence="5 18">Belongs to the CDS family.</text>
</comment>
<keyword evidence="22" id="KW-1185">Reference proteome</keyword>
<dbReference type="InterPro" id="IPR000374">
    <property type="entry name" value="PC_trans"/>
</dbReference>
<feature type="transmembrane region" description="Helical" evidence="20">
    <location>
        <begin position="249"/>
        <end position="267"/>
    </location>
</feature>
<evidence type="ECO:0000256" key="20">
    <source>
        <dbReference type="SAM" id="Phobius"/>
    </source>
</evidence>
<comment type="subcellular location">
    <subcellularLocation>
        <location evidence="2">Cell membrane</location>
        <topology evidence="2">Multi-pass membrane protein</topology>
    </subcellularLocation>
</comment>
<evidence type="ECO:0000256" key="14">
    <source>
        <dbReference type="ARBA" id="ARBA00023098"/>
    </source>
</evidence>
<dbReference type="EC" id="2.7.7.41" evidence="6 18"/>
<feature type="transmembrane region" description="Helical" evidence="20">
    <location>
        <begin position="348"/>
        <end position="372"/>
    </location>
</feature>
<protein>
    <recommendedName>
        <fullName evidence="7 18">Phosphatidate cytidylyltransferase</fullName>
        <ecNumber evidence="6 18">2.7.7.41</ecNumber>
    </recommendedName>
</protein>
<evidence type="ECO:0000256" key="12">
    <source>
        <dbReference type="ARBA" id="ARBA00022695"/>
    </source>
</evidence>
<feature type="compositionally biased region" description="Polar residues" evidence="19">
    <location>
        <begin position="1"/>
        <end position="11"/>
    </location>
</feature>
<dbReference type="EMBL" id="BJNE01000006">
    <property type="protein sequence ID" value="GEC12514.1"/>
    <property type="molecule type" value="Genomic_DNA"/>
</dbReference>
<keyword evidence="14" id="KW-0443">Lipid metabolism</keyword>
<feature type="transmembrane region" description="Helical" evidence="20">
    <location>
        <begin position="378"/>
        <end position="398"/>
    </location>
</feature>
<sequence length="514" mass="53264">MPGSTDNTEGNASAVPSVASGESQPLTRREARARREAAAEGKKRGFMKNRGAKEAPEPATGIQEPVKPAPATAVPAPPAMPTPVSAVKPDAGKDAALPTPQPAAAGSQAAVESTGKADTAKADTGQAKERAKAAFKADLSKPVKAEAQAPAMQAEPAKPAQPAAPGNDKTVPDPAAEDDKPEKAETATPEAASAAQNPSPADSKLPAPPVSDSTDLAETGKPDAEEADIPAELLIGTPEPKKSRAGRNLPAAIGVGVLLLGVVLVGLLWFHPLLVIALIALSCIGCWEVARATTHAKTAVPQLPLYLSSILLPASAIWGGVEALGFSYIACILIALLFRLMDGAKGAVASVMSSVFIISWVPLLLSFALLILDSVNGQWLIATLLLLAVANDTFGYIVGVLIGKHPMAPKISPKKSWEGFAGSMLGSMAIGACAMHFWMDMPWWTGVILAFFTTIAATTGDFSESMVKRELGIKDMSNLLPGHGGIMDRLDSVLFVIPLGYVISHVLAWSVAVF</sequence>
<feature type="transmembrane region" description="Helical" evidence="20">
    <location>
        <begin position="419"/>
        <end position="437"/>
    </location>
</feature>